<accession>C1E100</accession>
<organism evidence="5 6">
    <name type="scientific">Micromonas commoda (strain RCC299 / NOUM17 / CCMP2709)</name>
    <name type="common">Picoplanktonic green alga</name>
    <dbReference type="NCBI Taxonomy" id="296587"/>
    <lineage>
        <taxon>Eukaryota</taxon>
        <taxon>Viridiplantae</taxon>
        <taxon>Chlorophyta</taxon>
        <taxon>Mamiellophyceae</taxon>
        <taxon>Mamiellales</taxon>
        <taxon>Mamiellaceae</taxon>
        <taxon>Micromonas</taxon>
    </lineage>
</organism>
<dbReference type="SUPFAM" id="SSF48403">
    <property type="entry name" value="Ankyrin repeat"/>
    <property type="match status" value="1"/>
</dbReference>
<dbReference type="GO" id="GO:0005737">
    <property type="term" value="C:cytoplasm"/>
    <property type="evidence" value="ECO:0007669"/>
    <property type="project" value="TreeGrafter"/>
</dbReference>
<proteinExistence type="predicted"/>
<sequence>MHCAARAGHLDCVRALGADRERGCDVNARDDHWGTPLHAAVGEGHVAIVDWLLANAGADVDAADRDMCTPLHESVRWADARVTAILLARGASPAKRTKRGLTPLHVAVAGFGATSRASAAAASALSLHGFVGDGARSDSKRILRLRRGGQVEDGDWYDLRADQARRDDIVDALLASGACDVDARCFEGGSTPLYLAARWGHAEWVKKLIDAGADVDAARERPDPGLGGSVVGPGGPTPLQAARAVGHSECVAVLLEHGAAEAA</sequence>
<dbReference type="PANTHER" id="PTHR24198:SF165">
    <property type="entry name" value="ANKYRIN REPEAT-CONTAINING PROTEIN-RELATED"/>
    <property type="match status" value="1"/>
</dbReference>
<dbReference type="eggNOG" id="KOG4177">
    <property type="taxonomic scope" value="Eukaryota"/>
</dbReference>
<dbReference type="Proteomes" id="UP000002009">
    <property type="component" value="Chromosome 3"/>
</dbReference>
<evidence type="ECO:0000256" key="4">
    <source>
        <dbReference type="SAM" id="MobiDB-lite"/>
    </source>
</evidence>
<dbReference type="AlphaFoldDB" id="C1E100"/>
<evidence type="ECO:0000256" key="3">
    <source>
        <dbReference type="PROSITE-ProRule" id="PRU00023"/>
    </source>
</evidence>
<reference evidence="5 6" key="1">
    <citation type="journal article" date="2009" name="Science">
        <title>Green evolution and dynamic adaptations revealed by genomes of the marine picoeukaryotes Micromonas.</title>
        <authorList>
            <person name="Worden A.Z."/>
            <person name="Lee J.H."/>
            <person name="Mock T."/>
            <person name="Rouze P."/>
            <person name="Simmons M.P."/>
            <person name="Aerts A.L."/>
            <person name="Allen A.E."/>
            <person name="Cuvelier M.L."/>
            <person name="Derelle E."/>
            <person name="Everett M.V."/>
            <person name="Foulon E."/>
            <person name="Grimwood J."/>
            <person name="Gundlach H."/>
            <person name="Henrissat B."/>
            <person name="Napoli C."/>
            <person name="McDonald S.M."/>
            <person name="Parker M.S."/>
            <person name="Rombauts S."/>
            <person name="Salamov A."/>
            <person name="Von Dassow P."/>
            <person name="Badger J.H."/>
            <person name="Coutinho P.M."/>
            <person name="Demir E."/>
            <person name="Dubchak I."/>
            <person name="Gentemann C."/>
            <person name="Eikrem W."/>
            <person name="Gready J.E."/>
            <person name="John U."/>
            <person name="Lanier W."/>
            <person name="Lindquist E.A."/>
            <person name="Lucas S."/>
            <person name="Mayer K.F."/>
            <person name="Moreau H."/>
            <person name="Not F."/>
            <person name="Otillar R."/>
            <person name="Panaud O."/>
            <person name="Pangilinan J."/>
            <person name="Paulsen I."/>
            <person name="Piegu B."/>
            <person name="Poliakov A."/>
            <person name="Robbens S."/>
            <person name="Schmutz J."/>
            <person name="Toulza E."/>
            <person name="Wyss T."/>
            <person name="Zelensky A."/>
            <person name="Zhou K."/>
            <person name="Armbrust E.V."/>
            <person name="Bhattacharya D."/>
            <person name="Goodenough U.W."/>
            <person name="Van de Peer Y."/>
            <person name="Grigoriev I.V."/>
        </authorList>
    </citation>
    <scope>NUCLEOTIDE SEQUENCE [LARGE SCALE GENOMIC DNA]</scope>
    <source>
        <strain evidence="6">RCC299 / NOUM17</strain>
    </source>
</reference>
<dbReference type="PROSITE" id="PS50088">
    <property type="entry name" value="ANK_REPEAT"/>
    <property type="match status" value="3"/>
</dbReference>
<keyword evidence="1" id="KW-0677">Repeat</keyword>
<dbReference type="KEGG" id="mis:MICPUN_99299"/>
<name>C1E100_MICCC</name>
<dbReference type="PANTHER" id="PTHR24198">
    <property type="entry name" value="ANKYRIN REPEAT AND PROTEIN KINASE DOMAIN-CONTAINING PROTEIN"/>
    <property type="match status" value="1"/>
</dbReference>
<dbReference type="InterPro" id="IPR002110">
    <property type="entry name" value="Ankyrin_rpt"/>
</dbReference>
<dbReference type="InterPro" id="IPR036770">
    <property type="entry name" value="Ankyrin_rpt-contain_sf"/>
</dbReference>
<feature type="repeat" description="ANK" evidence="3">
    <location>
        <begin position="234"/>
        <end position="263"/>
    </location>
</feature>
<feature type="repeat" description="ANK" evidence="3">
    <location>
        <begin position="32"/>
        <end position="65"/>
    </location>
</feature>
<dbReference type="EMBL" id="CP001324">
    <property type="protein sequence ID" value="ACO62090.1"/>
    <property type="molecule type" value="Genomic_DNA"/>
</dbReference>
<dbReference type="OrthoDB" id="548600at2759"/>
<dbReference type="SMART" id="SM00248">
    <property type="entry name" value="ANK"/>
    <property type="match status" value="5"/>
</dbReference>
<dbReference type="InParanoid" id="C1E100"/>
<evidence type="ECO:0000313" key="5">
    <source>
        <dbReference type="EMBL" id="ACO62090.1"/>
    </source>
</evidence>
<evidence type="ECO:0000313" key="6">
    <source>
        <dbReference type="Proteomes" id="UP000002009"/>
    </source>
</evidence>
<feature type="compositionally biased region" description="Gly residues" evidence="4">
    <location>
        <begin position="225"/>
        <end position="234"/>
    </location>
</feature>
<evidence type="ECO:0000256" key="2">
    <source>
        <dbReference type="ARBA" id="ARBA00023043"/>
    </source>
</evidence>
<dbReference type="GeneID" id="8241579"/>
<dbReference type="RefSeq" id="XP_002500832.1">
    <property type="nucleotide sequence ID" value="XM_002500786.1"/>
</dbReference>
<feature type="region of interest" description="Disordered" evidence="4">
    <location>
        <begin position="219"/>
        <end position="242"/>
    </location>
</feature>
<protein>
    <submittedName>
        <fullName evidence="5">Uncharacterized protein</fullName>
    </submittedName>
</protein>
<dbReference type="Pfam" id="PF12796">
    <property type="entry name" value="Ank_2"/>
    <property type="match status" value="1"/>
</dbReference>
<dbReference type="Pfam" id="PF00023">
    <property type="entry name" value="Ank"/>
    <property type="match status" value="2"/>
</dbReference>
<dbReference type="PROSITE" id="PS50297">
    <property type="entry name" value="ANK_REP_REGION"/>
    <property type="match status" value="3"/>
</dbReference>
<dbReference type="STRING" id="296587.C1E100"/>
<keyword evidence="2 3" id="KW-0040">ANK repeat</keyword>
<keyword evidence="6" id="KW-1185">Reference proteome</keyword>
<feature type="repeat" description="ANK" evidence="3">
    <location>
        <begin position="188"/>
        <end position="220"/>
    </location>
</feature>
<evidence type="ECO:0000256" key="1">
    <source>
        <dbReference type="ARBA" id="ARBA00022737"/>
    </source>
</evidence>
<dbReference type="Gene3D" id="1.25.40.20">
    <property type="entry name" value="Ankyrin repeat-containing domain"/>
    <property type="match status" value="3"/>
</dbReference>
<gene>
    <name evidence="5" type="ORF">MICPUN_99299</name>
</gene>